<proteinExistence type="predicted"/>
<accession>A0A6J5M4G3</accession>
<dbReference type="EMBL" id="LR796371">
    <property type="protein sequence ID" value="CAB4139996.1"/>
    <property type="molecule type" value="Genomic_DNA"/>
</dbReference>
<organism evidence="1">
    <name type="scientific">uncultured Caudovirales phage</name>
    <dbReference type="NCBI Taxonomy" id="2100421"/>
    <lineage>
        <taxon>Viruses</taxon>
        <taxon>Duplodnaviria</taxon>
        <taxon>Heunggongvirae</taxon>
        <taxon>Uroviricota</taxon>
        <taxon>Caudoviricetes</taxon>
        <taxon>Peduoviridae</taxon>
        <taxon>Maltschvirus</taxon>
        <taxon>Maltschvirus maltsch</taxon>
    </lineage>
</organism>
<sequence>MSTTDTIIGLTYEQPIRLASWVDCFYATVFSVEGYARKSGADPEKWVALELSRGRGLAASIAPSKAIVGGEHGRQYYAQERAKAASAVTIAEGDLVRIEGRVYRTKVAHGNGGDAPRNSDPIHFVLVEG</sequence>
<gene>
    <name evidence="1" type="ORF">UFOVP397_32</name>
</gene>
<reference evidence="1" key="1">
    <citation type="submission" date="2020-04" db="EMBL/GenBank/DDBJ databases">
        <authorList>
            <person name="Chiriac C."/>
            <person name="Salcher M."/>
            <person name="Ghai R."/>
            <person name="Kavagutti S V."/>
        </authorList>
    </citation>
    <scope>NUCLEOTIDE SEQUENCE</scope>
</reference>
<protein>
    <submittedName>
        <fullName evidence="1">Uncharacterized protein</fullName>
    </submittedName>
</protein>
<name>A0A6J5M4G3_9CAUD</name>
<evidence type="ECO:0000313" key="1">
    <source>
        <dbReference type="EMBL" id="CAB4139996.1"/>
    </source>
</evidence>